<proteinExistence type="predicted"/>
<feature type="transmembrane region" description="Helical" evidence="6">
    <location>
        <begin position="348"/>
        <end position="369"/>
    </location>
</feature>
<evidence type="ECO:0000256" key="2">
    <source>
        <dbReference type="ARBA" id="ARBA00022692"/>
    </source>
</evidence>
<dbReference type="InterPro" id="IPR036259">
    <property type="entry name" value="MFS_trans_sf"/>
</dbReference>
<gene>
    <name evidence="7" type="ORF">BQ2448_7680</name>
</gene>
<dbReference type="PANTHER" id="PTHR23507:SF1">
    <property type="entry name" value="FI18259P1-RELATED"/>
    <property type="match status" value="1"/>
</dbReference>
<dbReference type="Proteomes" id="UP000198372">
    <property type="component" value="Unassembled WGS sequence"/>
</dbReference>
<evidence type="ECO:0000256" key="5">
    <source>
        <dbReference type="SAM" id="MobiDB-lite"/>
    </source>
</evidence>
<feature type="transmembrane region" description="Helical" evidence="6">
    <location>
        <begin position="443"/>
        <end position="465"/>
    </location>
</feature>
<feature type="transmembrane region" description="Helical" evidence="6">
    <location>
        <begin position="597"/>
        <end position="618"/>
    </location>
</feature>
<accession>A0A238FR24</accession>
<feature type="transmembrane region" description="Helical" evidence="6">
    <location>
        <begin position="729"/>
        <end position="753"/>
    </location>
</feature>
<evidence type="ECO:0000256" key="1">
    <source>
        <dbReference type="ARBA" id="ARBA00004141"/>
    </source>
</evidence>
<feature type="transmembrane region" description="Helical" evidence="6">
    <location>
        <begin position="559"/>
        <end position="577"/>
    </location>
</feature>
<feature type="transmembrane region" description="Helical" evidence="6">
    <location>
        <begin position="670"/>
        <end position="690"/>
    </location>
</feature>
<feature type="compositionally biased region" description="Basic and acidic residues" evidence="5">
    <location>
        <begin position="134"/>
        <end position="147"/>
    </location>
</feature>
<dbReference type="InterPro" id="IPR011701">
    <property type="entry name" value="MFS"/>
</dbReference>
<feature type="region of interest" description="Disordered" evidence="5">
    <location>
        <begin position="81"/>
        <end position="190"/>
    </location>
</feature>
<dbReference type="GO" id="GO:0016020">
    <property type="term" value="C:membrane"/>
    <property type="evidence" value="ECO:0007669"/>
    <property type="project" value="UniProtKB-SubCell"/>
</dbReference>
<feature type="transmembrane region" description="Helical" evidence="6">
    <location>
        <begin position="314"/>
        <end position="336"/>
    </location>
</feature>
<feature type="transmembrane region" description="Helical" evidence="6">
    <location>
        <begin position="375"/>
        <end position="402"/>
    </location>
</feature>
<dbReference type="Pfam" id="PF07690">
    <property type="entry name" value="MFS_1"/>
    <property type="match status" value="1"/>
</dbReference>
<keyword evidence="3 6" id="KW-1133">Transmembrane helix</keyword>
<evidence type="ECO:0000256" key="4">
    <source>
        <dbReference type="ARBA" id="ARBA00023136"/>
    </source>
</evidence>
<evidence type="ECO:0000313" key="7">
    <source>
        <dbReference type="EMBL" id="SCV74651.1"/>
    </source>
</evidence>
<keyword evidence="4 6" id="KW-0472">Membrane</keyword>
<evidence type="ECO:0000256" key="6">
    <source>
        <dbReference type="SAM" id="Phobius"/>
    </source>
</evidence>
<comment type="subcellular location">
    <subcellularLocation>
        <location evidence="1">Membrane</location>
        <topology evidence="1">Multi-pass membrane protein</topology>
    </subcellularLocation>
</comment>
<keyword evidence="8" id="KW-1185">Reference proteome</keyword>
<feature type="compositionally biased region" description="Acidic residues" evidence="5">
    <location>
        <begin position="15"/>
        <end position="25"/>
    </location>
</feature>
<feature type="compositionally biased region" description="Low complexity" evidence="5">
    <location>
        <begin position="29"/>
        <end position="41"/>
    </location>
</feature>
<dbReference type="AlphaFoldDB" id="A0A238FR24"/>
<dbReference type="SUPFAM" id="SSF103473">
    <property type="entry name" value="MFS general substrate transporter"/>
    <property type="match status" value="1"/>
</dbReference>
<dbReference type="PANTHER" id="PTHR23507">
    <property type="entry name" value="ZGC:174356"/>
    <property type="match status" value="1"/>
</dbReference>
<organism evidence="7 8">
    <name type="scientific">Microbotryum intermedium</name>
    <dbReference type="NCBI Taxonomy" id="269621"/>
    <lineage>
        <taxon>Eukaryota</taxon>
        <taxon>Fungi</taxon>
        <taxon>Dikarya</taxon>
        <taxon>Basidiomycota</taxon>
        <taxon>Pucciniomycotina</taxon>
        <taxon>Microbotryomycetes</taxon>
        <taxon>Microbotryales</taxon>
        <taxon>Microbotryaceae</taxon>
        <taxon>Microbotryum</taxon>
    </lineage>
</organism>
<name>A0A238FR24_9BASI</name>
<dbReference type="GO" id="GO:0022857">
    <property type="term" value="F:transmembrane transporter activity"/>
    <property type="evidence" value="ECO:0007669"/>
    <property type="project" value="InterPro"/>
</dbReference>
<dbReference type="Gene3D" id="1.20.1250.20">
    <property type="entry name" value="MFS general substrate transporter like domains"/>
    <property type="match status" value="1"/>
</dbReference>
<feature type="transmembrane region" description="Helical" evidence="6">
    <location>
        <begin position="696"/>
        <end position="717"/>
    </location>
</feature>
<reference evidence="8" key="1">
    <citation type="submission" date="2016-09" db="EMBL/GenBank/DDBJ databases">
        <authorList>
            <person name="Jeantristanb JTB J.-T."/>
            <person name="Ricardo R."/>
        </authorList>
    </citation>
    <scope>NUCLEOTIDE SEQUENCE [LARGE SCALE GENOMIC DNA]</scope>
</reference>
<sequence>MRSPDSRYQSSDGHGDDDYDNEYDYDASTPTTPTTAMATPAQSGIHLAPNPNVSFEHMLEGEVPNVLADRVLALHDERPSAITAAGSGDGSDSGGQDRTLHPGDRWFNSLTRSLSSHRGHEDEGGRQQRARSSTKLDSETETDHLLGDADNLDLGDGHRFAPDVVAGDSEESSTHSLRKRPTISRSSSTTRRLRWYQRPSPWFFIPGTLIMALSMGMTISPKVEIYYQLVCRNIGPEKSGVTLSPPLVELGQRVPRNRLAALSPNPDDRFRVHRFVERAMKPQHFEFTSSATSGDSWSKQCHKSVPVQQGVTSLVSYATSLSFIMGLLSALTTGYYGSLSDRRGRRPVLVLAMFGTIVMDAVVLITVQYHHIVGYRFLILGPVIDGLLGGATTAQATSNAYLADCTDAGSRARIFSVLGGVIFAGIAIGPTLGAILVRQSGSIILPFYVALAMHITYASVMLFVIPESLTKTRQHAARERHAEERAARHAAEDEEARKAKVNGAVMVVVLKVKRIALRPWGFLKPVGLMMPRKRDPNEMEEDRPMLDAMGPVKAGWDFSLLKISIAVACFSMGLAVYQVKLLYTSYRFGWGAEENGLYLSFIGVCRVVGLIIVLPLFIRAVRKPAPLPPRPRPEGEFDTAGPATVTKEQKLWDREATWLRTLHDSHFDLFLAKLSLLIDIMGYALLALNGGSPTRFLVATGCSIFGGGASAAIQSLALAHTSTRDSGRLFAGLSVLSSVNGQIVGPLMFGSVFIGTVEKLPETTFWVLVGVLTIGLCTIMTIRLRKKVNSLEELLDAENGSTS</sequence>
<dbReference type="OrthoDB" id="3026777at2759"/>
<feature type="transmembrane region" description="Helical" evidence="6">
    <location>
        <begin position="414"/>
        <end position="437"/>
    </location>
</feature>
<keyword evidence="2 6" id="KW-0812">Transmembrane</keyword>
<feature type="compositionally biased region" description="Polar residues" evidence="5">
    <location>
        <begin position="1"/>
        <end position="12"/>
    </location>
</feature>
<dbReference type="EMBL" id="FMSP01000023">
    <property type="protein sequence ID" value="SCV74651.1"/>
    <property type="molecule type" value="Genomic_DNA"/>
</dbReference>
<evidence type="ECO:0000313" key="8">
    <source>
        <dbReference type="Proteomes" id="UP000198372"/>
    </source>
</evidence>
<feature type="region of interest" description="Disordered" evidence="5">
    <location>
        <begin position="1"/>
        <end position="49"/>
    </location>
</feature>
<feature type="transmembrane region" description="Helical" evidence="6">
    <location>
        <begin position="201"/>
        <end position="219"/>
    </location>
</feature>
<protein>
    <submittedName>
        <fullName evidence="7">BQ2448_7680 protein</fullName>
    </submittedName>
</protein>
<feature type="transmembrane region" description="Helical" evidence="6">
    <location>
        <begin position="765"/>
        <end position="784"/>
    </location>
</feature>
<evidence type="ECO:0000256" key="3">
    <source>
        <dbReference type="ARBA" id="ARBA00022989"/>
    </source>
</evidence>